<dbReference type="EMBL" id="CP113527">
    <property type="protein sequence ID" value="WDV07473.1"/>
    <property type="molecule type" value="Genomic_DNA"/>
</dbReference>
<dbReference type="Gene3D" id="3.40.50.2000">
    <property type="entry name" value="Glycogen Phosphorylase B"/>
    <property type="match status" value="1"/>
</dbReference>
<dbReference type="InterPro" id="IPR020023">
    <property type="entry name" value="PseG"/>
</dbReference>
<evidence type="ECO:0000256" key="2">
    <source>
        <dbReference type="PIRSR" id="PIRSR620023-1"/>
    </source>
</evidence>
<dbReference type="SUPFAM" id="SSF53756">
    <property type="entry name" value="UDP-Glycosyltransferase/glycogen phosphorylase"/>
    <property type="match status" value="1"/>
</dbReference>
<accession>A0AAJ5RQR9</accession>
<keyword evidence="1" id="KW-0472">Membrane</keyword>
<feature type="binding site" evidence="3">
    <location>
        <position position="237"/>
    </location>
    <ligand>
        <name>substrate</name>
    </ligand>
</feature>
<gene>
    <name evidence="4" type="primary">pseG</name>
    <name evidence="4" type="ORF">OU989_03035</name>
</gene>
<evidence type="ECO:0000256" key="3">
    <source>
        <dbReference type="PIRSR" id="PIRSR620023-2"/>
    </source>
</evidence>
<dbReference type="AlphaFoldDB" id="A0AAJ5RQR9"/>
<dbReference type="KEGG" id="liu:OU989_03035"/>
<dbReference type="Proteomes" id="UP001219585">
    <property type="component" value="Chromosome"/>
</dbReference>
<dbReference type="GO" id="GO:0016787">
    <property type="term" value="F:hydrolase activity"/>
    <property type="evidence" value="ECO:0007669"/>
    <property type="project" value="UniProtKB-KW"/>
</dbReference>
<evidence type="ECO:0000256" key="1">
    <source>
        <dbReference type="ARBA" id="ARBA00023136"/>
    </source>
</evidence>
<dbReference type="NCBIfam" id="TIGR03590">
    <property type="entry name" value="PseG"/>
    <property type="match status" value="1"/>
</dbReference>
<dbReference type="PANTHER" id="PTHR21015">
    <property type="entry name" value="UDP-N-ACETYLGLUCOSAMINE--N-ACETYLMURAMYL-(PENTAPEPTIDE) PYROPHOSPHORYL-UNDECAPRENOL N-ACETYLGLUCOSAMINE TRANSFERASE 1"/>
    <property type="match status" value="1"/>
</dbReference>
<dbReference type="EC" id="3.6.1.57" evidence="4"/>
<organism evidence="4 5">
    <name type="scientific">Lysinibacillus irui</name>
    <dbReference type="NCBI Taxonomy" id="2998077"/>
    <lineage>
        <taxon>Bacteria</taxon>
        <taxon>Bacillati</taxon>
        <taxon>Bacillota</taxon>
        <taxon>Bacilli</taxon>
        <taxon>Bacillales</taxon>
        <taxon>Bacillaceae</taxon>
        <taxon>Lysinibacillus</taxon>
    </lineage>
</organism>
<dbReference type="RefSeq" id="WP_274795644.1">
    <property type="nucleotide sequence ID" value="NZ_CP113527.1"/>
</dbReference>
<protein>
    <submittedName>
        <fullName evidence="4">UDP-2,4-diacetamido-2,4, 6-trideoxy-beta-L-altropyranose hydrolase</fullName>
        <ecNumber evidence="4">3.6.1.57</ecNumber>
    </submittedName>
</protein>
<keyword evidence="4" id="KW-0378">Hydrolase</keyword>
<dbReference type="Gene3D" id="3.40.50.11190">
    <property type="match status" value="1"/>
</dbReference>
<feature type="binding site" evidence="3">
    <location>
        <position position="137"/>
    </location>
    <ligand>
        <name>substrate</name>
    </ligand>
</feature>
<sequence>MNVIIRTDASITIGSGHVMRCLTIAKSLRRHGFNVLFWMDSLEGNLIQYVQQQGFECCKTALEADLYIIDHYALEVKWEKSIRPFTKKIVVIDDLARKHDCDLILDQNVIPQFETRYDKKVPAHCVTLLGPKYLIMRDEFLRQRQKLRHRGNQINRLLIFMGGSDSTNETMKILSAIESLNFVHVDVVVGNSNPRKEQIKQICSKRNYHFHCQINYMAKLMQLADFAIGAGGSTLWERCYVGLPSSSTIVADNQRETTTYAGQLGVTINLGWHEEVTSNTYSQLLTDLQMKGMSEKGLELTANEQPNAWLYEILELIK</sequence>
<name>A0AAJ5RQR9_9BACI</name>
<evidence type="ECO:0000313" key="4">
    <source>
        <dbReference type="EMBL" id="WDV07473.1"/>
    </source>
</evidence>
<reference evidence="4" key="1">
    <citation type="submission" date="2022-11" db="EMBL/GenBank/DDBJ databases">
        <title>Lysinibacillus irui.</title>
        <authorList>
            <person name="Akintayo S.O."/>
        </authorList>
    </citation>
    <scope>NUCLEOTIDE SEQUENCE</scope>
    <source>
        <strain evidence="4">IRB4-01</strain>
    </source>
</reference>
<evidence type="ECO:0000313" key="5">
    <source>
        <dbReference type="Proteomes" id="UP001219585"/>
    </source>
</evidence>
<proteinExistence type="predicted"/>
<feature type="active site" description="Proton acceptor" evidence="2">
    <location>
        <position position="17"/>
    </location>
</feature>
<dbReference type="GO" id="GO:0016757">
    <property type="term" value="F:glycosyltransferase activity"/>
    <property type="evidence" value="ECO:0007669"/>
    <property type="project" value="TreeGrafter"/>
</dbReference>
<dbReference type="PANTHER" id="PTHR21015:SF22">
    <property type="entry name" value="GLYCOSYLTRANSFERASE"/>
    <property type="match status" value="1"/>
</dbReference>